<feature type="repeat" description="WD" evidence="3">
    <location>
        <begin position="287"/>
        <end position="328"/>
    </location>
</feature>
<keyword evidence="4" id="KW-0812">Transmembrane</keyword>
<accession>A0A7I7YNT2</accession>
<dbReference type="PROSITE" id="PS50082">
    <property type="entry name" value="WD_REPEATS_2"/>
    <property type="match status" value="7"/>
</dbReference>
<evidence type="ECO:0000256" key="4">
    <source>
        <dbReference type="SAM" id="Phobius"/>
    </source>
</evidence>
<evidence type="ECO:0000313" key="7">
    <source>
        <dbReference type="Proteomes" id="UP000467105"/>
    </source>
</evidence>
<dbReference type="InterPro" id="IPR019775">
    <property type="entry name" value="WD40_repeat_CS"/>
</dbReference>
<dbReference type="PANTHER" id="PTHR19879">
    <property type="entry name" value="TRANSCRIPTION INITIATION FACTOR TFIID"/>
    <property type="match status" value="1"/>
</dbReference>
<dbReference type="GO" id="GO:0007165">
    <property type="term" value="P:signal transduction"/>
    <property type="evidence" value="ECO:0007669"/>
    <property type="project" value="InterPro"/>
</dbReference>
<dbReference type="Proteomes" id="UP000467105">
    <property type="component" value="Chromosome"/>
</dbReference>
<keyword evidence="7" id="KW-1185">Reference proteome</keyword>
<evidence type="ECO:0000313" key="6">
    <source>
        <dbReference type="EMBL" id="BBZ43349.1"/>
    </source>
</evidence>
<dbReference type="InterPro" id="IPR035897">
    <property type="entry name" value="Toll_tir_struct_dom_sf"/>
</dbReference>
<keyword evidence="2" id="KW-0677">Repeat</keyword>
<dbReference type="EMBL" id="AP022614">
    <property type="protein sequence ID" value="BBZ43349.1"/>
    <property type="molecule type" value="Genomic_DNA"/>
</dbReference>
<evidence type="ECO:0000256" key="2">
    <source>
        <dbReference type="ARBA" id="ARBA00022737"/>
    </source>
</evidence>
<dbReference type="PANTHER" id="PTHR19879:SF9">
    <property type="entry name" value="TRANSCRIPTION INITIATION FACTOR TFIID SUBUNIT 5"/>
    <property type="match status" value="1"/>
</dbReference>
<evidence type="ECO:0000256" key="1">
    <source>
        <dbReference type="ARBA" id="ARBA00022574"/>
    </source>
</evidence>
<dbReference type="SMART" id="SM00320">
    <property type="entry name" value="WD40"/>
    <property type="match status" value="14"/>
</dbReference>
<feature type="repeat" description="WD" evidence="3">
    <location>
        <begin position="504"/>
        <end position="545"/>
    </location>
</feature>
<feature type="repeat" description="WD" evidence="3">
    <location>
        <begin position="723"/>
        <end position="757"/>
    </location>
</feature>
<dbReference type="InterPro" id="IPR001680">
    <property type="entry name" value="WD40_rpt"/>
</dbReference>
<dbReference type="Pfam" id="PF13676">
    <property type="entry name" value="TIR_2"/>
    <property type="match status" value="1"/>
</dbReference>
<dbReference type="CDD" id="cd00200">
    <property type="entry name" value="WD40"/>
    <property type="match status" value="2"/>
</dbReference>
<dbReference type="Gene3D" id="3.40.50.10140">
    <property type="entry name" value="Toll/interleukin-1 receptor homology (TIR) domain"/>
    <property type="match status" value="1"/>
</dbReference>
<reference evidence="6 7" key="1">
    <citation type="journal article" date="2019" name="Emerg. Microbes Infect.">
        <title>Comprehensive subspecies identification of 175 nontuberculous mycobacteria species based on 7547 genomic profiles.</title>
        <authorList>
            <person name="Matsumoto Y."/>
            <person name="Kinjo T."/>
            <person name="Motooka D."/>
            <person name="Nabeya D."/>
            <person name="Jung N."/>
            <person name="Uechi K."/>
            <person name="Horii T."/>
            <person name="Iida T."/>
            <person name="Fujita J."/>
            <person name="Nakamura S."/>
        </authorList>
    </citation>
    <scope>NUCLEOTIDE SEQUENCE [LARGE SCALE GENOMIC DNA]</scope>
    <source>
        <strain evidence="6 7">JCM 14742</strain>
    </source>
</reference>
<keyword evidence="1 3" id="KW-0853">WD repeat</keyword>
<proteinExistence type="predicted"/>
<dbReference type="InterPro" id="IPR011047">
    <property type="entry name" value="Quinoprotein_ADH-like_sf"/>
</dbReference>
<dbReference type="InterPro" id="IPR020472">
    <property type="entry name" value="WD40_PAC1"/>
</dbReference>
<dbReference type="PRINTS" id="PR00320">
    <property type="entry name" value="GPROTEINBRPT"/>
</dbReference>
<dbReference type="SUPFAM" id="SSF50998">
    <property type="entry name" value="Quinoprotein alcohol dehydrogenase-like"/>
    <property type="match status" value="2"/>
</dbReference>
<dbReference type="InterPro" id="IPR015943">
    <property type="entry name" value="WD40/YVTN_repeat-like_dom_sf"/>
</dbReference>
<evidence type="ECO:0000259" key="5">
    <source>
        <dbReference type="Pfam" id="PF13676"/>
    </source>
</evidence>
<keyword evidence="4" id="KW-0472">Membrane</keyword>
<dbReference type="Pfam" id="PF00400">
    <property type="entry name" value="WD40"/>
    <property type="match status" value="8"/>
</dbReference>
<dbReference type="PROSITE" id="PS00678">
    <property type="entry name" value="WD_REPEATS_1"/>
    <property type="match status" value="3"/>
</dbReference>
<dbReference type="InterPro" id="IPR000157">
    <property type="entry name" value="TIR_dom"/>
</dbReference>
<gene>
    <name evidence="6" type="ORF">MPRM_06300</name>
</gene>
<dbReference type="AlphaFoldDB" id="A0A7I7YNT2"/>
<feature type="repeat" description="WD" evidence="3">
    <location>
        <begin position="760"/>
        <end position="800"/>
    </location>
</feature>
<dbReference type="PROSITE" id="PS50294">
    <property type="entry name" value="WD_REPEATS_REGION"/>
    <property type="match status" value="5"/>
</dbReference>
<sequence length="879" mass="92399">MRALRVFRDDTDLAASPDLWGRITDALDRSRFLIVTLSPQAAASHWVDKEIRYWLEHRGPEQLMLVVAAGQLRWDDNTARFDPQSSDAAPPSLTEPGSLLAEPLFIDVSSDEPWDYRSPTFRDRITALAAPIHGKPKDQLASDDLREQRRFRRLRAAAFAGLVLLTAIAIVAAVIAFVKGQEANRRLHDAVVAKLNAEGAAMLAGAAPGGDTRAIQELLAANAIEANGVPILNAQIARFTTEKIIDTSSDVFGLAYSPDGTHIATAELDGTVRRWESATGKPVGPPMTGHQGRVAGVTYTPDGHTIASVGADGMMRLWNADTGSLLNPQPARVAPSRCLAVSPDGQQIVTCDGGNIRFWNPRTGQLLATIGGGADVSQVTFDRSGNLLAAGRDDGSVAVYDTATRNLHIPVMLVKGRDGNPAPAWAVAFSPDEHSIAVGSFGVQLWNVDTGALDRAIRVGSGRIDAVINVVAFSPDGERVATGRNDGSVQLWEVATGAQLGQTMTGHTAGVTAVAFSPDGGQIATASLDKTLRLWNANVGQAIRGPADDLQFSPDGKRVAAAGDAIVAQWDVASGQLHTPIVPGGATGKHFRFVDGGRIVTAADDGTVQLWNASTGQPASPPVHIDVPQGAVRFAFSGDGRSLATGEGESPSGAIRLWDVATGRALGRPMTVDPQTGGVDRLAFSPDGRRLAAGYGDGLRLWNVDTTDLDGPVMSTSRSLNVVASLAFNREGTILAAGLGDGAVDLWNLTTRKPLPQSPLRGHTSQVLGVAFGTGNQLVSGAIDGSVRLWDTSTATPTAAPLASSDVITSVALSPDGRLAASGHIDQAEEAVVLSPAMADPAQLCDKLIANMSHRQWRDWVSPAIKYIAVCRGLPVPAE</sequence>
<feature type="repeat" description="WD" evidence="3">
    <location>
        <begin position="595"/>
        <end position="621"/>
    </location>
</feature>
<dbReference type="SUPFAM" id="SSF52200">
    <property type="entry name" value="Toll/Interleukin receptor TIR domain"/>
    <property type="match status" value="1"/>
</dbReference>
<feature type="repeat" description="WD" evidence="3">
    <location>
        <begin position="244"/>
        <end position="285"/>
    </location>
</feature>
<feature type="repeat" description="WD" evidence="3">
    <location>
        <begin position="468"/>
        <end position="502"/>
    </location>
</feature>
<feature type="transmembrane region" description="Helical" evidence="4">
    <location>
        <begin position="156"/>
        <end position="178"/>
    </location>
</feature>
<name>A0A7I7YNT2_9MYCO</name>
<organism evidence="6 7">
    <name type="scientific">Mycobacterium parmense</name>
    <dbReference type="NCBI Taxonomy" id="185642"/>
    <lineage>
        <taxon>Bacteria</taxon>
        <taxon>Bacillati</taxon>
        <taxon>Actinomycetota</taxon>
        <taxon>Actinomycetes</taxon>
        <taxon>Mycobacteriales</taxon>
        <taxon>Mycobacteriaceae</taxon>
        <taxon>Mycobacterium</taxon>
        <taxon>Mycobacterium simiae complex</taxon>
    </lineage>
</organism>
<dbReference type="Gene3D" id="2.130.10.10">
    <property type="entry name" value="YVTN repeat-like/Quinoprotein amine dehydrogenase"/>
    <property type="match status" value="5"/>
</dbReference>
<evidence type="ECO:0000256" key="3">
    <source>
        <dbReference type="PROSITE-ProRule" id="PRU00221"/>
    </source>
</evidence>
<protein>
    <recommendedName>
        <fullName evidence="5">TIR domain-containing protein</fullName>
    </recommendedName>
</protein>
<keyword evidence="4" id="KW-1133">Transmembrane helix</keyword>
<feature type="domain" description="TIR" evidence="5">
    <location>
        <begin position="4"/>
        <end position="66"/>
    </location>
</feature>